<dbReference type="PROSITE" id="PS00632">
    <property type="entry name" value="RIBOSOMAL_S4"/>
    <property type="match status" value="1"/>
</dbReference>
<reference evidence="13 14" key="1">
    <citation type="journal article" date="2018" name="IMA Fungus">
        <title>IMA Genome-F 9: Draft genome sequence of Annulohypoxylon stygium, Aspergillus mulundensis, Berkeleyomyces basicola (syn. Thielaviopsis basicola), Ceratocystis smalleyi, two Cercospora beticola strains, Coleophoma cylindrospora, Fusarium fracticaudum, Phialophora cf. hyalina, and Morchella septimelata.</title>
        <authorList>
            <person name="Wingfield B.D."/>
            <person name="Bills G.F."/>
            <person name="Dong Y."/>
            <person name="Huang W."/>
            <person name="Nel W.J."/>
            <person name="Swalarsk-Parry B.S."/>
            <person name="Vaghefi N."/>
            <person name="Wilken P.M."/>
            <person name="An Z."/>
            <person name="de Beer Z.W."/>
            <person name="De Vos L."/>
            <person name="Chen L."/>
            <person name="Duong T.A."/>
            <person name="Gao Y."/>
            <person name="Hammerbacher A."/>
            <person name="Kikkert J.R."/>
            <person name="Li Y."/>
            <person name="Li H."/>
            <person name="Li K."/>
            <person name="Li Q."/>
            <person name="Liu X."/>
            <person name="Ma X."/>
            <person name="Naidoo K."/>
            <person name="Pethybridge S.J."/>
            <person name="Sun J."/>
            <person name="Steenkamp E.T."/>
            <person name="van der Nest M.A."/>
            <person name="van Wyk S."/>
            <person name="Wingfield M.J."/>
            <person name="Xiong C."/>
            <person name="Yue Q."/>
            <person name="Zhang X."/>
        </authorList>
    </citation>
    <scope>NUCLEOTIDE SEQUENCE [LARGE SCALE GENOMIC DNA]</scope>
    <source>
        <strain evidence="13 14">BP 5553</strain>
    </source>
</reference>
<dbReference type="PANTHER" id="PTHR11831:SF4">
    <property type="entry name" value="SMALL RIBOSOMAL SUBUNIT PROTEIN US4M"/>
    <property type="match status" value="1"/>
</dbReference>
<dbReference type="GO" id="GO:0042274">
    <property type="term" value="P:ribosomal small subunit biogenesis"/>
    <property type="evidence" value="ECO:0007669"/>
    <property type="project" value="TreeGrafter"/>
</dbReference>
<dbReference type="EMBL" id="NPIC01000008">
    <property type="protein sequence ID" value="RDL33774.1"/>
    <property type="molecule type" value="Genomic_DNA"/>
</dbReference>
<comment type="function">
    <text evidence="8">Component of the mitochondrial ribosome (mitoribosome), a dedicated translation machinery responsible for the synthesis of mitochondrial genome-encoded proteins, including at least some of the essential transmembrane subunits of the mitochondrial respiratory chain. The mitoribosomes are attached to the mitochondrial inner membrane and translation products are cotranslationally integrated into the membrane.</text>
</comment>
<keyword evidence="5" id="KW-0689">Ribosomal protein</keyword>
<dbReference type="InterPro" id="IPR022801">
    <property type="entry name" value="Ribosomal_uS4"/>
</dbReference>
<evidence type="ECO:0000256" key="2">
    <source>
        <dbReference type="ARBA" id="ARBA00007465"/>
    </source>
</evidence>
<comment type="caution">
    <text evidence="13">The sequence shown here is derived from an EMBL/GenBank/DDBJ whole genome shotgun (WGS) entry which is preliminary data.</text>
</comment>
<dbReference type="AlphaFoldDB" id="A0A370TFV2"/>
<dbReference type="SMART" id="SM00363">
    <property type="entry name" value="S4"/>
    <property type="match status" value="1"/>
</dbReference>
<dbReference type="InterPro" id="IPR018079">
    <property type="entry name" value="Ribosomal_uS4_CS"/>
</dbReference>
<dbReference type="RefSeq" id="XP_031867056.1">
    <property type="nucleotide sequence ID" value="XM_032016765.1"/>
</dbReference>
<keyword evidence="4 10" id="KW-0694">RNA-binding</keyword>
<evidence type="ECO:0000256" key="5">
    <source>
        <dbReference type="ARBA" id="ARBA00022980"/>
    </source>
</evidence>
<feature type="region of interest" description="Disordered" evidence="11">
    <location>
        <begin position="85"/>
        <end position="109"/>
    </location>
</feature>
<evidence type="ECO:0000256" key="8">
    <source>
        <dbReference type="ARBA" id="ARBA00037226"/>
    </source>
</evidence>
<keyword evidence="7" id="KW-0687">Ribonucleoprotein</keyword>
<evidence type="ECO:0000256" key="10">
    <source>
        <dbReference type="PROSITE-ProRule" id="PRU00182"/>
    </source>
</evidence>
<comment type="similarity">
    <text evidence="2">Belongs to the universal ribosomal protein uS4 family.</text>
</comment>
<dbReference type="InterPro" id="IPR002942">
    <property type="entry name" value="S4_RNA-bd"/>
</dbReference>
<keyword evidence="14" id="KW-1185">Reference proteome</keyword>
<dbReference type="Gene3D" id="3.10.290.10">
    <property type="entry name" value="RNA-binding S4 domain"/>
    <property type="match status" value="1"/>
</dbReference>
<keyword evidence="6" id="KW-0496">Mitochondrion</keyword>
<evidence type="ECO:0000256" key="3">
    <source>
        <dbReference type="ARBA" id="ARBA00022730"/>
    </source>
</evidence>
<dbReference type="PANTHER" id="PTHR11831">
    <property type="entry name" value="30S 40S RIBOSOMAL PROTEIN"/>
    <property type="match status" value="1"/>
</dbReference>
<feature type="compositionally biased region" description="Low complexity" evidence="11">
    <location>
        <begin position="329"/>
        <end position="344"/>
    </location>
</feature>
<protein>
    <recommendedName>
        <fullName evidence="9">Small ribosomal subunit protein uS4m</fullName>
    </recommendedName>
</protein>
<dbReference type="GO" id="GO:0003735">
    <property type="term" value="F:structural constituent of ribosome"/>
    <property type="evidence" value="ECO:0007669"/>
    <property type="project" value="TreeGrafter"/>
</dbReference>
<accession>A0A370TFV2</accession>
<evidence type="ECO:0000256" key="4">
    <source>
        <dbReference type="ARBA" id="ARBA00022884"/>
    </source>
</evidence>
<comment type="subcellular location">
    <subcellularLocation>
        <location evidence="1">Mitochondrion</location>
    </subcellularLocation>
</comment>
<sequence>MSRRRFHGLKRIKFRMTWNKYNLYNLTRVAPGLPFRTFFQQKWTAKSMTRAYHGEQIREGQWERMFNSRLNSVIPMDHKYLAEHDGSEHAAGRGSGLEKEFNPKRGSPNKKIPYMEMTYAPIERRLDVAIFRSLFASSARQARQFVTHGKVKVNGKKMPYPGYLLNPGDMFQVDPERVMYATGQPKTLEQIRQGRDIKRQRRITNIKRAEKKAAAREKALKAATEKIAAEEAGETPAFKSVREPAVPADEKEARKQRKTDLQALLKHVKVMGENKTVPLTAKRKQELRKFTKDVKTNMSQINRKPVEELQTDLTELVSRLSLIKNKQIPSSTTTTKPNSTPTKEPTQESAKPEPGQLTKQQFRSIMGQHRQDFVDESKPYATPWKPRAYMSAFAFIPRYLEVNHNICSAVYLRHPVARPGLAEVPTPFDAGTMQLAFNWYLRRR</sequence>
<dbReference type="Proteomes" id="UP000254866">
    <property type="component" value="Unassembled WGS sequence"/>
</dbReference>
<evidence type="ECO:0000256" key="9">
    <source>
        <dbReference type="ARBA" id="ARBA00071419"/>
    </source>
</evidence>
<dbReference type="FunFam" id="3.10.290.10:FF:000025">
    <property type="entry name" value="30S ribosomal subunit S4"/>
    <property type="match status" value="1"/>
</dbReference>
<evidence type="ECO:0000256" key="1">
    <source>
        <dbReference type="ARBA" id="ARBA00004173"/>
    </source>
</evidence>
<evidence type="ECO:0000313" key="14">
    <source>
        <dbReference type="Proteomes" id="UP000254866"/>
    </source>
</evidence>
<evidence type="ECO:0000313" key="13">
    <source>
        <dbReference type="EMBL" id="RDL33774.1"/>
    </source>
</evidence>
<dbReference type="GeneID" id="43600991"/>
<dbReference type="PROSITE" id="PS50889">
    <property type="entry name" value="S4"/>
    <property type="match status" value="1"/>
</dbReference>
<organism evidence="13 14">
    <name type="scientific">Venustampulla echinocandica</name>
    <dbReference type="NCBI Taxonomy" id="2656787"/>
    <lineage>
        <taxon>Eukaryota</taxon>
        <taxon>Fungi</taxon>
        <taxon>Dikarya</taxon>
        <taxon>Ascomycota</taxon>
        <taxon>Pezizomycotina</taxon>
        <taxon>Leotiomycetes</taxon>
        <taxon>Helotiales</taxon>
        <taxon>Pleuroascaceae</taxon>
        <taxon>Venustampulla</taxon>
    </lineage>
</organism>
<dbReference type="GO" id="GO:0005763">
    <property type="term" value="C:mitochondrial small ribosomal subunit"/>
    <property type="evidence" value="ECO:0007669"/>
    <property type="project" value="TreeGrafter"/>
</dbReference>
<dbReference type="Pfam" id="PF01479">
    <property type="entry name" value="S4"/>
    <property type="match status" value="1"/>
</dbReference>
<feature type="domain" description="RNA-binding S4" evidence="12">
    <location>
        <begin position="124"/>
        <end position="184"/>
    </location>
</feature>
<feature type="region of interest" description="Disordered" evidence="11">
    <location>
        <begin position="327"/>
        <end position="358"/>
    </location>
</feature>
<evidence type="ECO:0000256" key="7">
    <source>
        <dbReference type="ARBA" id="ARBA00023274"/>
    </source>
</evidence>
<name>A0A370TFV2_9HELO</name>
<evidence type="ECO:0000259" key="12">
    <source>
        <dbReference type="SMART" id="SM00363"/>
    </source>
</evidence>
<proteinExistence type="inferred from homology"/>
<dbReference type="GO" id="GO:0019843">
    <property type="term" value="F:rRNA binding"/>
    <property type="evidence" value="ECO:0007669"/>
    <property type="project" value="UniProtKB-KW"/>
</dbReference>
<gene>
    <name evidence="13" type="ORF">BP5553_08142</name>
</gene>
<evidence type="ECO:0000256" key="6">
    <source>
        <dbReference type="ARBA" id="ARBA00023128"/>
    </source>
</evidence>
<dbReference type="STRING" id="2656787.A0A370TFV2"/>
<dbReference type="InterPro" id="IPR036986">
    <property type="entry name" value="S4_RNA-bd_sf"/>
</dbReference>
<keyword evidence="3 10" id="KW-0699">rRNA-binding</keyword>
<dbReference type="CDD" id="cd00165">
    <property type="entry name" value="S4"/>
    <property type="match status" value="1"/>
</dbReference>
<dbReference type="SUPFAM" id="SSF55174">
    <property type="entry name" value="Alpha-L RNA-binding motif"/>
    <property type="match status" value="1"/>
</dbReference>
<evidence type="ECO:0000256" key="11">
    <source>
        <dbReference type="SAM" id="MobiDB-lite"/>
    </source>
</evidence>
<feature type="compositionally biased region" description="Basic and acidic residues" evidence="11">
    <location>
        <begin position="85"/>
        <end position="103"/>
    </location>
</feature>
<dbReference type="OrthoDB" id="3356781at2759"/>